<dbReference type="SUPFAM" id="SSF54862">
    <property type="entry name" value="4Fe-4S ferredoxins"/>
    <property type="match status" value="1"/>
</dbReference>
<proteinExistence type="predicted"/>
<evidence type="ECO:0000259" key="1">
    <source>
        <dbReference type="PROSITE" id="PS51379"/>
    </source>
</evidence>
<feature type="domain" description="4Fe-4S ferredoxin-type" evidence="1">
    <location>
        <begin position="4"/>
        <end position="33"/>
    </location>
</feature>
<reference evidence="2" key="1">
    <citation type="journal article" date="2013" name="Genome Announc.">
        <title>Draft Genome Sequence of Agarivorans albus Strain MKT 106T, an Agarolytic Marine Bacterium.</title>
        <authorList>
            <person name="Yasuike M."/>
            <person name="Nakamura Y."/>
            <person name="Kai W."/>
            <person name="Fujiwara A."/>
            <person name="Fukui Y."/>
            <person name="Satomi M."/>
            <person name="Sano M."/>
        </authorList>
    </citation>
    <scope>NUCLEOTIDE SEQUENCE [LARGE SCALE GENOMIC DNA]</scope>
</reference>
<dbReference type="InterPro" id="IPR052911">
    <property type="entry name" value="Corrinoid_activation_enz"/>
</dbReference>
<sequence>MLREIIEIDEALCDGCGQCVPACHEGALQIIDQKARLISDLMCDGLGACLGHCPTGAMTVVKREASAYDERKVMENIIQGGPNVIKAHLEHMLEHQEFDYYQIALQVLAEQGIDVPSHKQLSDEASTTGCPGKKEQVLVRDKGEPNQVSSDGSAPTSALSHWPIQLHLINSANPVFVGADLLLAADCSAFAAADFHSSYLDGKKLLIACPKLDENQDAYVEKLNMLIRYGQLKSLTILRMEVPCCGGLSKWVKNVLAKLKQPLESVEITINKVGEVVATKAL</sequence>
<comment type="caution">
    <text evidence="2">The sequence shown here is derived from an EMBL/GenBank/DDBJ whole genome shotgun (WGS) entry which is preliminary data.</text>
</comment>
<dbReference type="EMBL" id="BARX01000007">
    <property type="protein sequence ID" value="GAD01348.1"/>
    <property type="molecule type" value="Genomic_DNA"/>
</dbReference>
<dbReference type="Proteomes" id="UP000014461">
    <property type="component" value="Unassembled WGS sequence"/>
</dbReference>
<dbReference type="PANTHER" id="PTHR42895">
    <property type="entry name" value="IRON-SULFUR CLUSTER-BINDING PROTEIN-RELATED"/>
    <property type="match status" value="1"/>
</dbReference>
<name>R9PJE1_AGAAL</name>
<evidence type="ECO:0000313" key="2">
    <source>
        <dbReference type="EMBL" id="GAD01348.1"/>
    </source>
</evidence>
<dbReference type="PROSITE" id="PS51379">
    <property type="entry name" value="4FE4S_FER_2"/>
    <property type="match status" value="2"/>
</dbReference>
<dbReference type="AlphaFoldDB" id="R9PJE1"/>
<dbReference type="Gene3D" id="3.30.70.20">
    <property type="match status" value="1"/>
</dbReference>
<accession>R9PJE1</accession>
<dbReference type="STRING" id="1331007.AALB_1428"/>
<dbReference type="InterPro" id="IPR017896">
    <property type="entry name" value="4Fe4S_Fe-S-bd"/>
</dbReference>
<dbReference type="RefSeq" id="WP_016401116.1">
    <property type="nucleotide sequence ID" value="NZ_BARX01000007.1"/>
</dbReference>
<organism evidence="2 3">
    <name type="scientific">Agarivorans albus MKT 106</name>
    <dbReference type="NCBI Taxonomy" id="1331007"/>
    <lineage>
        <taxon>Bacteria</taxon>
        <taxon>Pseudomonadati</taxon>
        <taxon>Pseudomonadota</taxon>
        <taxon>Gammaproteobacteria</taxon>
        <taxon>Alteromonadales</taxon>
        <taxon>Alteromonadaceae</taxon>
        <taxon>Agarivorans</taxon>
    </lineage>
</organism>
<dbReference type="OrthoDB" id="9779457at2"/>
<protein>
    <submittedName>
        <fullName evidence="2">Ferredoxin 3 fused to uncharacterized domain</fullName>
    </submittedName>
</protein>
<gene>
    <name evidence="2" type="ORF">AALB_1428</name>
</gene>
<evidence type="ECO:0000313" key="3">
    <source>
        <dbReference type="Proteomes" id="UP000014461"/>
    </source>
</evidence>
<dbReference type="PANTHER" id="PTHR42895:SF1">
    <property type="entry name" value="IRON-SULFUR CLUSTER PROTEIN"/>
    <property type="match status" value="1"/>
</dbReference>
<dbReference type="Pfam" id="PF13237">
    <property type="entry name" value="Fer4_10"/>
    <property type="match status" value="1"/>
</dbReference>
<keyword evidence="3" id="KW-1185">Reference proteome</keyword>
<feature type="domain" description="4Fe-4S ferredoxin-type" evidence="1">
    <location>
        <begin position="34"/>
        <end position="63"/>
    </location>
</feature>